<dbReference type="PROSITE" id="PS51257">
    <property type="entry name" value="PROKAR_LIPOPROTEIN"/>
    <property type="match status" value="1"/>
</dbReference>
<dbReference type="RefSeq" id="WP_047884145.1">
    <property type="nucleotide sequence ID" value="NZ_CP071325.1"/>
</dbReference>
<evidence type="ECO:0000313" key="4">
    <source>
        <dbReference type="EMBL" id="KLV10846.1"/>
    </source>
</evidence>
<evidence type="ECO:0000313" key="5">
    <source>
        <dbReference type="Proteomes" id="UP000035909"/>
    </source>
</evidence>
<organism evidence="4 5">
    <name type="scientific">Photobacterium ganghwense</name>
    <dbReference type="NCBI Taxonomy" id="320778"/>
    <lineage>
        <taxon>Bacteria</taxon>
        <taxon>Pseudomonadati</taxon>
        <taxon>Pseudomonadota</taxon>
        <taxon>Gammaproteobacteria</taxon>
        <taxon>Vibrionales</taxon>
        <taxon>Vibrionaceae</taxon>
        <taxon>Photobacterium</taxon>
    </lineage>
</organism>
<dbReference type="EMBL" id="LDOU01000005">
    <property type="protein sequence ID" value="KLV10846.1"/>
    <property type="molecule type" value="Genomic_DNA"/>
</dbReference>
<evidence type="ECO:0000259" key="3">
    <source>
        <dbReference type="Pfam" id="PF09375"/>
    </source>
</evidence>
<proteinExistence type="predicted"/>
<comment type="caution">
    <text evidence="4">The sequence shown here is derived from an EMBL/GenBank/DDBJ whole genome shotgun (WGS) entry which is preliminary data.</text>
</comment>
<reference evidence="4 5" key="1">
    <citation type="submission" date="2015-05" db="EMBL/GenBank/DDBJ databases">
        <title>Photobacterium galathea sp. nov.</title>
        <authorList>
            <person name="Machado H."/>
            <person name="Gram L."/>
        </authorList>
    </citation>
    <scope>NUCLEOTIDE SEQUENCE [LARGE SCALE GENOMIC DNA]</scope>
    <source>
        <strain evidence="4 5">DSM 22954</strain>
    </source>
</reference>
<accession>A0A0J1HGV4</accession>
<dbReference type="Pfam" id="PF09375">
    <property type="entry name" value="Peptidase_M75"/>
    <property type="match status" value="1"/>
</dbReference>
<keyword evidence="5" id="KW-1185">Reference proteome</keyword>
<dbReference type="InterPro" id="IPR038352">
    <property type="entry name" value="Imelysin_sf"/>
</dbReference>
<dbReference type="InterPro" id="IPR018976">
    <property type="entry name" value="Imelysin-like"/>
</dbReference>
<evidence type="ECO:0000256" key="2">
    <source>
        <dbReference type="ARBA" id="ARBA00022729"/>
    </source>
</evidence>
<comment type="subcellular location">
    <subcellularLocation>
        <location evidence="1">Cell envelope</location>
    </subcellularLocation>
</comment>
<dbReference type="STRING" id="320778.ABT57_05230"/>
<dbReference type="GO" id="GO:0030313">
    <property type="term" value="C:cell envelope"/>
    <property type="evidence" value="ECO:0007669"/>
    <property type="project" value="UniProtKB-SubCell"/>
</dbReference>
<gene>
    <name evidence="4" type="ORF">ABT57_05230</name>
</gene>
<keyword evidence="2" id="KW-0732">Signal</keyword>
<dbReference type="PATRIC" id="fig|320778.3.peg.1130"/>
<feature type="domain" description="Imelysin-like" evidence="3">
    <location>
        <begin position="47"/>
        <end position="293"/>
    </location>
</feature>
<dbReference type="Gene3D" id="1.20.1420.20">
    <property type="entry name" value="M75 peptidase, HXXE motif"/>
    <property type="match status" value="1"/>
</dbReference>
<name>A0A0J1HGV4_9GAMM</name>
<sequence length="343" mass="37619">MRNQTTKTVTAGVAVSLAVGAVALLSGCQEDVTTRTAVLSQYQTATADLATSTRALSESIAQICQAPSEERLAQAQHNWQQAFLNWMPLQGREKGSEAALALSWQIQFWPDKKNTTGRKLTQLLKQDTTWTPEAMAEQSVAVQGFGAMEWFLFDQSDALQQAEGCQLAHAVSLRLADSASQLQSAWQADPWQEMTPQMALGEYLGALNNQMDYTIKKLTRPMGKPGSPKPYQAEAWRAQYSLASLKASVAAMQALYLADGKGIDAMLRERGFADTATRISQRFEYLLSGWPASEAMVPLLTSRDGYRELINIYNGLEYIQIALHDEVAPELGVVVGFNATDGD</sequence>
<dbReference type="AlphaFoldDB" id="A0A0J1HGV4"/>
<evidence type="ECO:0000256" key="1">
    <source>
        <dbReference type="ARBA" id="ARBA00004196"/>
    </source>
</evidence>
<dbReference type="OrthoDB" id="5729110at2"/>
<dbReference type="CDD" id="cd14659">
    <property type="entry name" value="Imelysin-like_IPPA"/>
    <property type="match status" value="1"/>
</dbReference>
<dbReference type="InterPro" id="IPR034984">
    <property type="entry name" value="Imelysin-like_IPPA"/>
</dbReference>
<protein>
    <submittedName>
        <fullName evidence="4">Iron-regulated protein A</fullName>
    </submittedName>
</protein>
<dbReference type="Proteomes" id="UP000035909">
    <property type="component" value="Unassembled WGS sequence"/>
</dbReference>